<evidence type="ECO:0000313" key="1">
    <source>
        <dbReference type="EMBL" id="MEB8514801.1"/>
    </source>
</evidence>
<evidence type="ECO:0000313" key="2">
    <source>
        <dbReference type="Proteomes" id="UP001308776"/>
    </source>
</evidence>
<dbReference type="InterPro" id="IPR043129">
    <property type="entry name" value="ATPase_NBD"/>
</dbReference>
<name>A0ABU6FRW4_9PROT</name>
<evidence type="ECO:0008006" key="3">
    <source>
        <dbReference type="Google" id="ProtNLM"/>
    </source>
</evidence>
<keyword evidence="2" id="KW-1185">Reference proteome</keyword>
<feature type="non-terminal residue" evidence="1">
    <location>
        <position position="320"/>
    </location>
</feature>
<dbReference type="Proteomes" id="UP001308776">
    <property type="component" value="Unassembled WGS sequence"/>
</dbReference>
<dbReference type="RefSeq" id="WP_325758167.1">
    <property type="nucleotide sequence ID" value="NZ_JAQGFN010000188.1"/>
</dbReference>
<protein>
    <recommendedName>
        <fullName evidence="3">Pilus assembly protein PilM</fullName>
    </recommendedName>
</protein>
<dbReference type="SUPFAM" id="SSF53067">
    <property type="entry name" value="Actin-like ATPase domain"/>
    <property type="match status" value="1"/>
</dbReference>
<reference evidence="1 2" key="1">
    <citation type="submission" date="2022-11" db="EMBL/GenBank/DDBJ databases">
        <title>Comparative genomics analysis of Acidithiobacillus ferriphilus.</title>
        <authorList>
            <person name="Ma L."/>
        </authorList>
    </citation>
    <scope>NUCLEOTIDE SEQUENCE [LARGE SCALE GENOMIC DNA]</scope>
    <source>
        <strain evidence="1 2">DY15</strain>
    </source>
</reference>
<proteinExistence type="predicted"/>
<dbReference type="EMBL" id="JAQGFR010000232">
    <property type="protein sequence ID" value="MEB8514801.1"/>
    <property type="molecule type" value="Genomic_DNA"/>
</dbReference>
<organism evidence="1 2">
    <name type="scientific">Acidithiobacillus ferriphilus</name>
    <dbReference type="NCBI Taxonomy" id="1689834"/>
    <lineage>
        <taxon>Bacteria</taxon>
        <taxon>Pseudomonadati</taxon>
        <taxon>Pseudomonadota</taxon>
        <taxon>Acidithiobacillia</taxon>
        <taxon>Acidithiobacillales</taxon>
        <taxon>Acidithiobacillaceae</taxon>
        <taxon>Acidithiobacillus</taxon>
    </lineage>
</organism>
<accession>A0ABU6FRW4</accession>
<sequence>MKLWDADLRDIVRRWRKRPPVVLELRRDGYCLVRVHHGEAELILAQDIDPLSSRYRELLLESLRHSVQSHGLAGSLAATYLFREDYNLQVVDAPKVPAAEMLAALRWQLADLLDFPVQEAVLDAIPVPDTEGRQIFAVAVRASVVQERIDLLRGVGLQPFYVGIIDLALRDLCWLLPEEAGGVGLLLMETRSCHLTLVQGGSYRFGRPLPLGFAHFPGDDDPAGFRSASEGLALEIQRTMDFYENRFRRPPPAVLYLCGAPKSLPEMLGELLGRRCAHVEESLSPADSRKRSANPPLRVGANQAKADFFQFHGRSSWSFL</sequence>
<comment type="caution">
    <text evidence="1">The sequence shown here is derived from an EMBL/GenBank/DDBJ whole genome shotgun (WGS) entry which is preliminary data.</text>
</comment>
<gene>
    <name evidence="1" type="ORF">OW717_12230</name>
</gene>